<evidence type="ECO:0000256" key="8">
    <source>
        <dbReference type="ARBA" id="ARBA00023136"/>
    </source>
</evidence>
<gene>
    <name evidence="14" type="ordered locus">Tbd_2454</name>
</gene>
<dbReference type="EMBL" id="CP000116">
    <property type="protein sequence ID" value="AAZ98407.1"/>
    <property type="molecule type" value="Genomic_DNA"/>
</dbReference>
<name>Q3SG49_THIDA</name>
<feature type="signal peptide" evidence="12">
    <location>
        <begin position="1"/>
        <end position="21"/>
    </location>
</feature>
<dbReference type="AlphaFoldDB" id="Q3SG49"/>
<feature type="region of interest" description="Disordered" evidence="11">
    <location>
        <begin position="224"/>
        <end position="298"/>
    </location>
</feature>
<dbReference type="GO" id="GO:0009279">
    <property type="term" value="C:cell outer membrane"/>
    <property type="evidence" value="ECO:0007669"/>
    <property type="project" value="UniProtKB-SubCell"/>
</dbReference>
<dbReference type="HOGENOM" id="CLU_031536_2_0_4"/>
<dbReference type="Proteomes" id="UP000008291">
    <property type="component" value="Chromosome"/>
</dbReference>
<evidence type="ECO:0000256" key="4">
    <source>
        <dbReference type="ARBA" id="ARBA00022692"/>
    </source>
</evidence>
<organism evidence="14 15">
    <name type="scientific">Thiobacillus denitrificans (strain ATCC 25259 / T1)</name>
    <dbReference type="NCBI Taxonomy" id="292415"/>
    <lineage>
        <taxon>Bacteria</taxon>
        <taxon>Pseudomonadati</taxon>
        <taxon>Pseudomonadota</taxon>
        <taxon>Betaproteobacteria</taxon>
        <taxon>Nitrosomonadales</taxon>
        <taxon>Thiobacillaceae</taxon>
        <taxon>Thiobacillus</taxon>
    </lineage>
</organism>
<dbReference type="PROSITE" id="PS51123">
    <property type="entry name" value="OMPA_2"/>
    <property type="match status" value="1"/>
</dbReference>
<dbReference type="PANTHER" id="PTHR30329">
    <property type="entry name" value="STATOR ELEMENT OF FLAGELLAR MOTOR COMPLEX"/>
    <property type="match status" value="1"/>
</dbReference>
<dbReference type="InterPro" id="IPR006665">
    <property type="entry name" value="OmpA-like"/>
</dbReference>
<dbReference type="InterPro" id="IPR003367">
    <property type="entry name" value="Thrombospondin_3-like_rpt"/>
</dbReference>
<keyword evidence="3" id="KW-1134">Transmembrane beta strand</keyword>
<keyword evidence="8 10" id="KW-0472">Membrane</keyword>
<keyword evidence="6" id="KW-0406">Ion transport</keyword>
<evidence type="ECO:0000256" key="12">
    <source>
        <dbReference type="SAM" id="SignalP"/>
    </source>
</evidence>
<accession>Q3SG49</accession>
<dbReference type="InterPro" id="IPR011250">
    <property type="entry name" value="OMP/PagP_B-barrel"/>
</dbReference>
<proteinExistence type="predicted"/>
<reference evidence="14 15" key="1">
    <citation type="journal article" date="2006" name="J. Bacteriol.">
        <title>The genome sequence of the obligately chemolithoautotrophic, facultatively anaerobic bacterium Thiobacillus denitrificans.</title>
        <authorList>
            <person name="Beller H.R."/>
            <person name="Chain P.S."/>
            <person name="Letain T.E."/>
            <person name="Chakicherla A."/>
            <person name="Larimer F.W."/>
            <person name="Richardson P.M."/>
            <person name="Coleman M.A."/>
            <person name="Wood A.P."/>
            <person name="Kelly D.P."/>
        </authorList>
    </citation>
    <scope>NUCLEOTIDE SEQUENCE [LARGE SCALE GENOMIC DNA]</scope>
    <source>
        <strain evidence="14 15">ATCC 25259</strain>
    </source>
</reference>
<dbReference type="GO" id="GO:0007155">
    <property type="term" value="P:cell adhesion"/>
    <property type="evidence" value="ECO:0007669"/>
    <property type="project" value="InterPro"/>
</dbReference>
<dbReference type="RefSeq" id="WP_011312966.1">
    <property type="nucleotide sequence ID" value="NC_007404.1"/>
</dbReference>
<dbReference type="Pfam" id="PF00691">
    <property type="entry name" value="OmpA"/>
    <property type="match status" value="1"/>
</dbReference>
<dbReference type="CDD" id="cd07185">
    <property type="entry name" value="OmpA_C-like"/>
    <property type="match status" value="1"/>
</dbReference>
<evidence type="ECO:0000313" key="14">
    <source>
        <dbReference type="EMBL" id="AAZ98407.1"/>
    </source>
</evidence>
<dbReference type="eggNOG" id="COG2885">
    <property type="taxonomic scope" value="Bacteria"/>
</dbReference>
<keyword evidence="5 12" id="KW-0732">Signal</keyword>
<dbReference type="InterPro" id="IPR036737">
    <property type="entry name" value="OmpA-like_sf"/>
</dbReference>
<keyword evidence="7" id="KW-0626">Porin</keyword>
<evidence type="ECO:0000256" key="10">
    <source>
        <dbReference type="PROSITE-ProRule" id="PRU00473"/>
    </source>
</evidence>
<dbReference type="Gene3D" id="4.10.1080.10">
    <property type="entry name" value="TSP type-3 repeat"/>
    <property type="match status" value="1"/>
</dbReference>
<sequence length="402" mass="42315">MKRAQGACLLAGLALLGGGQAADMPAQEVGILLGAGWADDSLVGSEDDAANPLFGLRYSQQLDRDFRLFGDFVYGAYDSDRPGVGDAKLATLRGGVEWAFSRQRQYDWFLAGGLGLIRAETDGDVDFTRPAASFGVGQNWAFGSNDALRWELRADRSFGNDALPGAGLTQVQVLVGYAWGLGEPSDADGDGVIDRVEQCPGTPKGAAVDALGCPLDSDADGVFDGLDRCPSTPPGATVDAAGCPSDRDGDGVPDARDKCPAEAGRGSADGCPPRAAREAEPEPEPPRPSMPRRMTLDGVSFEPGSVRLTPDSITILDNAAASLNAWGEVRVEVAGHTDSTHSAAFNLELSQRRAEAVRAYLVKKGVRAERLTARGYGESQPVADNRTAAGRAQNRRVELVPQ</sequence>
<feature type="chain" id="PRO_5004228830" evidence="12">
    <location>
        <begin position="22"/>
        <end position="402"/>
    </location>
</feature>
<dbReference type="Pfam" id="PF02412">
    <property type="entry name" value="TSP_3"/>
    <property type="match status" value="2"/>
</dbReference>
<keyword evidence="15" id="KW-1185">Reference proteome</keyword>
<protein>
    <submittedName>
        <fullName evidence="14">Outer membrane protein</fullName>
    </submittedName>
</protein>
<evidence type="ECO:0000256" key="7">
    <source>
        <dbReference type="ARBA" id="ARBA00023114"/>
    </source>
</evidence>
<dbReference type="SUPFAM" id="SSF56925">
    <property type="entry name" value="OMPA-like"/>
    <property type="match status" value="1"/>
</dbReference>
<dbReference type="OrthoDB" id="9782229at2"/>
<keyword evidence="2" id="KW-0813">Transport</keyword>
<dbReference type="GO" id="GO:0005509">
    <property type="term" value="F:calcium ion binding"/>
    <property type="evidence" value="ECO:0007669"/>
    <property type="project" value="InterPro"/>
</dbReference>
<evidence type="ECO:0000256" key="3">
    <source>
        <dbReference type="ARBA" id="ARBA00022452"/>
    </source>
</evidence>
<keyword evidence="4" id="KW-0812">Transmembrane</keyword>
<feature type="compositionally biased region" description="Basic and acidic residues" evidence="11">
    <location>
        <begin position="245"/>
        <end position="260"/>
    </location>
</feature>
<evidence type="ECO:0000313" key="15">
    <source>
        <dbReference type="Proteomes" id="UP000008291"/>
    </source>
</evidence>
<dbReference type="GO" id="GO:0015288">
    <property type="term" value="F:porin activity"/>
    <property type="evidence" value="ECO:0007669"/>
    <property type="project" value="UniProtKB-KW"/>
</dbReference>
<dbReference type="Gene3D" id="3.30.1330.60">
    <property type="entry name" value="OmpA-like domain"/>
    <property type="match status" value="1"/>
</dbReference>
<evidence type="ECO:0000256" key="6">
    <source>
        <dbReference type="ARBA" id="ARBA00023065"/>
    </source>
</evidence>
<evidence type="ECO:0000256" key="9">
    <source>
        <dbReference type="ARBA" id="ARBA00023237"/>
    </source>
</evidence>
<dbReference type="InterPro" id="IPR028974">
    <property type="entry name" value="TSP_type-3_rpt"/>
</dbReference>
<dbReference type="STRING" id="292415.Tbd_2454"/>
<evidence type="ECO:0000256" key="2">
    <source>
        <dbReference type="ARBA" id="ARBA00022448"/>
    </source>
</evidence>
<dbReference type="InterPro" id="IPR050330">
    <property type="entry name" value="Bact_OuterMem_StrucFunc"/>
</dbReference>
<evidence type="ECO:0000259" key="13">
    <source>
        <dbReference type="PROSITE" id="PS51123"/>
    </source>
</evidence>
<dbReference type="SUPFAM" id="SSF103088">
    <property type="entry name" value="OmpA-like"/>
    <property type="match status" value="1"/>
</dbReference>
<evidence type="ECO:0000256" key="1">
    <source>
        <dbReference type="ARBA" id="ARBA00004571"/>
    </source>
</evidence>
<keyword evidence="9" id="KW-0998">Cell outer membrane</keyword>
<dbReference type="KEGG" id="tbd:Tbd_2454"/>
<dbReference type="PANTHER" id="PTHR30329:SF21">
    <property type="entry name" value="LIPOPROTEIN YIAD-RELATED"/>
    <property type="match status" value="1"/>
</dbReference>
<evidence type="ECO:0000256" key="11">
    <source>
        <dbReference type="SAM" id="MobiDB-lite"/>
    </source>
</evidence>
<evidence type="ECO:0000256" key="5">
    <source>
        <dbReference type="ARBA" id="ARBA00022729"/>
    </source>
</evidence>
<dbReference type="GO" id="GO:0006811">
    <property type="term" value="P:monoatomic ion transport"/>
    <property type="evidence" value="ECO:0007669"/>
    <property type="project" value="UniProtKB-KW"/>
</dbReference>
<feature type="domain" description="OmpA-like" evidence="13">
    <location>
        <begin position="288"/>
        <end position="402"/>
    </location>
</feature>
<dbReference type="GO" id="GO:0046930">
    <property type="term" value="C:pore complex"/>
    <property type="evidence" value="ECO:0007669"/>
    <property type="project" value="UniProtKB-KW"/>
</dbReference>
<feature type="region of interest" description="Disordered" evidence="11">
    <location>
        <begin position="379"/>
        <end position="402"/>
    </location>
</feature>
<dbReference type="SUPFAM" id="SSF103647">
    <property type="entry name" value="TSP type-3 repeat"/>
    <property type="match status" value="1"/>
</dbReference>
<dbReference type="InterPro" id="IPR006664">
    <property type="entry name" value="OMP_bac"/>
</dbReference>
<comment type="subcellular location">
    <subcellularLocation>
        <location evidence="1">Cell outer membrane</location>
        <topology evidence="1">Multi-pass membrane protein</topology>
    </subcellularLocation>
</comment>
<dbReference type="Gene3D" id="2.40.160.20">
    <property type="match status" value="1"/>
</dbReference>
<dbReference type="PRINTS" id="PR01021">
    <property type="entry name" value="OMPADOMAIN"/>
</dbReference>